<proteinExistence type="predicted"/>
<protein>
    <submittedName>
        <fullName evidence="1">Uncharacterized protein</fullName>
    </submittedName>
</protein>
<gene>
    <name evidence="1" type="ORF">PPRIM_AZ9-3.1.T0590086</name>
</gene>
<dbReference type="AlphaFoldDB" id="A0A8S1MKP5"/>
<sequence length="238" mass="28774">MQLSQQSLSITGWLHEYDQQNSPQIYQVVNFYVKEDKIKNLINQVYHFIIPDLIDQSSNKSQILRRPPKVPTTQNKIQELKKVMQFLQYNEQHKYDTHRIFNLNDPKFQPETKLIIQQKKEQFKIKLNQQQNKRQLQPLQEINSTNTSTERQQHNKVNNQLKKIRFKTDQYYEIQKSNSINRIQSINDIMPKIFKNNDIPNIPNKQVIQRGLEFLQQMVEKQKENVQHYLPKQQKYIK</sequence>
<dbReference type="Proteomes" id="UP000688137">
    <property type="component" value="Unassembled WGS sequence"/>
</dbReference>
<keyword evidence="2" id="KW-1185">Reference proteome</keyword>
<accession>A0A8S1MKP5</accession>
<dbReference type="EMBL" id="CAJJDM010000060">
    <property type="protein sequence ID" value="CAD8077943.1"/>
    <property type="molecule type" value="Genomic_DNA"/>
</dbReference>
<evidence type="ECO:0000313" key="2">
    <source>
        <dbReference type="Proteomes" id="UP000688137"/>
    </source>
</evidence>
<name>A0A8S1MKP5_PARPR</name>
<dbReference type="OMA" id="HYLPKQQ"/>
<organism evidence="1 2">
    <name type="scientific">Paramecium primaurelia</name>
    <dbReference type="NCBI Taxonomy" id="5886"/>
    <lineage>
        <taxon>Eukaryota</taxon>
        <taxon>Sar</taxon>
        <taxon>Alveolata</taxon>
        <taxon>Ciliophora</taxon>
        <taxon>Intramacronucleata</taxon>
        <taxon>Oligohymenophorea</taxon>
        <taxon>Peniculida</taxon>
        <taxon>Parameciidae</taxon>
        <taxon>Paramecium</taxon>
    </lineage>
</organism>
<evidence type="ECO:0000313" key="1">
    <source>
        <dbReference type="EMBL" id="CAD8077943.1"/>
    </source>
</evidence>
<reference evidence="1" key="1">
    <citation type="submission" date="2021-01" db="EMBL/GenBank/DDBJ databases">
        <authorList>
            <consortium name="Genoscope - CEA"/>
            <person name="William W."/>
        </authorList>
    </citation>
    <scope>NUCLEOTIDE SEQUENCE</scope>
</reference>
<comment type="caution">
    <text evidence="1">The sequence shown here is derived from an EMBL/GenBank/DDBJ whole genome shotgun (WGS) entry which is preliminary data.</text>
</comment>